<accession>A0ABQ3EQN2</accession>
<proteinExistence type="predicted"/>
<dbReference type="InterPro" id="IPR006311">
    <property type="entry name" value="TAT_signal"/>
</dbReference>
<evidence type="ECO:0000313" key="4">
    <source>
        <dbReference type="Proteomes" id="UP000642673"/>
    </source>
</evidence>
<organism evidence="3 4">
    <name type="scientific">Streptomyces cirratus</name>
    <dbReference type="NCBI Taxonomy" id="68187"/>
    <lineage>
        <taxon>Bacteria</taxon>
        <taxon>Bacillati</taxon>
        <taxon>Actinomycetota</taxon>
        <taxon>Actinomycetes</taxon>
        <taxon>Kitasatosporales</taxon>
        <taxon>Streptomycetaceae</taxon>
        <taxon>Streptomyces</taxon>
    </lineage>
</organism>
<dbReference type="PANTHER" id="PTHR34293:SF1">
    <property type="entry name" value="HTH-TYPE TRANSCRIPTIONAL REGULATOR TRMBL2"/>
    <property type="match status" value="1"/>
</dbReference>
<keyword evidence="4" id="KW-1185">Reference proteome</keyword>
<dbReference type="CDD" id="cd06170">
    <property type="entry name" value="LuxR_C_like"/>
    <property type="match status" value="1"/>
</dbReference>
<dbReference type="RefSeq" id="WP_229873420.1">
    <property type="nucleotide sequence ID" value="NZ_BMVP01000002.1"/>
</dbReference>
<reference evidence="4" key="1">
    <citation type="journal article" date="2019" name="Int. J. Syst. Evol. Microbiol.">
        <title>The Global Catalogue of Microorganisms (GCM) 10K type strain sequencing project: providing services to taxonomists for standard genome sequencing and annotation.</title>
        <authorList>
            <consortium name="The Broad Institute Genomics Platform"/>
            <consortium name="The Broad Institute Genome Sequencing Center for Infectious Disease"/>
            <person name="Wu L."/>
            <person name="Ma J."/>
        </authorList>
    </citation>
    <scope>NUCLEOTIDE SEQUENCE [LARGE SCALE GENOMIC DNA]</scope>
    <source>
        <strain evidence="4">JCM 4738</strain>
    </source>
</reference>
<protein>
    <recommendedName>
        <fullName evidence="2">HTH luxR-type domain-containing protein</fullName>
    </recommendedName>
</protein>
<dbReference type="InterPro" id="IPR036388">
    <property type="entry name" value="WH-like_DNA-bd_sf"/>
</dbReference>
<dbReference type="PANTHER" id="PTHR34293">
    <property type="entry name" value="HTH-TYPE TRANSCRIPTIONAL REGULATOR TRMBL2"/>
    <property type="match status" value="1"/>
</dbReference>
<evidence type="ECO:0000259" key="2">
    <source>
        <dbReference type="SMART" id="SM00421"/>
    </source>
</evidence>
<dbReference type="Proteomes" id="UP000642673">
    <property type="component" value="Unassembled WGS sequence"/>
</dbReference>
<evidence type="ECO:0000313" key="3">
    <source>
        <dbReference type="EMBL" id="GHB45586.1"/>
    </source>
</evidence>
<feature type="region of interest" description="Disordered" evidence="1">
    <location>
        <begin position="335"/>
        <end position="368"/>
    </location>
</feature>
<dbReference type="PROSITE" id="PS51318">
    <property type="entry name" value="TAT"/>
    <property type="match status" value="1"/>
</dbReference>
<dbReference type="Pfam" id="PF00196">
    <property type="entry name" value="GerE"/>
    <property type="match status" value="1"/>
</dbReference>
<dbReference type="SMART" id="SM00421">
    <property type="entry name" value="HTH_LUXR"/>
    <property type="match status" value="1"/>
</dbReference>
<name>A0ABQ3EQN2_9ACTN</name>
<dbReference type="InterPro" id="IPR051797">
    <property type="entry name" value="TrmB-like"/>
</dbReference>
<dbReference type="SUPFAM" id="SSF46894">
    <property type="entry name" value="C-terminal effector domain of the bipartite response regulators"/>
    <property type="match status" value="1"/>
</dbReference>
<dbReference type="InterPro" id="IPR000792">
    <property type="entry name" value="Tscrpt_reg_LuxR_C"/>
</dbReference>
<dbReference type="InterPro" id="IPR016032">
    <property type="entry name" value="Sig_transdc_resp-reg_C-effctor"/>
</dbReference>
<dbReference type="EMBL" id="BMVP01000002">
    <property type="protein sequence ID" value="GHB45586.1"/>
    <property type="molecule type" value="Genomic_DNA"/>
</dbReference>
<gene>
    <name evidence="3" type="ORF">GCM10010347_13880</name>
</gene>
<evidence type="ECO:0000256" key="1">
    <source>
        <dbReference type="SAM" id="MobiDB-lite"/>
    </source>
</evidence>
<sequence>MSDDGPEGSARGDGLSPAARRLYAYAVERRAFTAGEAAAALGVRAGTALTELAAAHLLQRTPGPGPERWSAVAPRAAAARALAPLALLVRETHDEMDRLRGRLEELVPAYEAGAAHRDPSGSGHLELVTDLGAVRGLIAELAAGAECELLTSQPGGGRPPESLEEAIGRDEALLARGVRMRTVYQHTARYSRPTAAYVERVTALGAQVRTLGDGLMRMLVFDGHTGLMDVPDRSGAALVVREPNVVHFMKAAFERSWVAAEPFPVTVGPDAARSLTDELRRTIVRLLAEGLEDKVIARRLGMSERTCQRHIAGIMRAVGAKSRFQAGYLLSTGAPPGPSNGALPAGPRTGARLTLREAAGPDGTAGTA</sequence>
<comment type="caution">
    <text evidence="3">The sequence shown here is derived from an EMBL/GenBank/DDBJ whole genome shotgun (WGS) entry which is preliminary data.</text>
</comment>
<feature type="domain" description="HTH luxR-type" evidence="2">
    <location>
        <begin position="272"/>
        <end position="330"/>
    </location>
</feature>
<dbReference type="Gene3D" id="1.10.10.10">
    <property type="entry name" value="Winged helix-like DNA-binding domain superfamily/Winged helix DNA-binding domain"/>
    <property type="match status" value="1"/>
</dbReference>